<evidence type="ECO:0000256" key="5">
    <source>
        <dbReference type="ARBA" id="ARBA00023136"/>
    </source>
</evidence>
<evidence type="ECO:0000313" key="7">
    <source>
        <dbReference type="EMBL" id="CAB3252992.1"/>
    </source>
</evidence>
<feature type="transmembrane region" description="Helical" evidence="6">
    <location>
        <begin position="156"/>
        <end position="176"/>
    </location>
</feature>
<feature type="transmembrane region" description="Helical" evidence="6">
    <location>
        <begin position="108"/>
        <end position="128"/>
    </location>
</feature>
<sequence length="578" mass="62324">MVHSLQISNISIGVEGSEVPADAGKENDRKGNVTYGIDDVPPWYLCIFMALQHYLTMIGAIVAIPFILCPALCMKETDPDRSNIISTMIFVTGLVTWLQSTFGCRLPIVQGGTISFLVPTLAILNLPVWQCPKPEILAAMTEEQQRSVWTTRMCELSGAIAVSALFQVVFGYFGIIGSLLRFVTPLTIAPTVALVGLTLFDHAAAAASQQWGIAAGTFTLLTIFSQVMTDVTIPTLAWKKDRGITIIWFPLFKLFPVLLTIVIMWAVCGILTVTEVLPSGHPARTDVKLNIIEDAPWFRVPYPGQWGAPTVSVAGVLGMLAGVLACTVESISYYPTTARMCAAPPPPLHAINRGLGTEGLGCVLAGLWGSGNGTNTFGENVGAIGVTKVGSRRVVQWAAGLMIVQGVIGKLCAVFIIIPQPIVGGLFCVMFGMISAFGLSSLQYVNLHSSRNLYIIGFSLFFPLVLTRWMSANAGVIHTGVDALDAVLQVLLSTSILVGGIIGCFLDNLIPGTDEERGLAAWAKEMSLDALGASDEGDTYDFPVGMSIIRRWEWTKYVPFMPTYEAGKFTALFKKKEM</sequence>
<dbReference type="Proteomes" id="UP000494256">
    <property type="component" value="Unassembled WGS sequence"/>
</dbReference>
<dbReference type="EMBL" id="CADEBD010000388">
    <property type="protein sequence ID" value="CAB3252992.1"/>
    <property type="molecule type" value="Genomic_DNA"/>
</dbReference>
<keyword evidence="5 6" id="KW-0472">Membrane</keyword>
<dbReference type="GO" id="GO:0022857">
    <property type="term" value="F:transmembrane transporter activity"/>
    <property type="evidence" value="ECO:0007669"/>
    <property type="project" value="InterPro"/>
</dbReference>
<evidence type="ECO:0000256" key="1">
    <source>
        <dbReference type="ARBA" id="ARBA00004141"/>
    </source>
</evidence>
<evidence type="ECO:0000256" key="2">
    <source>
        <dbReference type="ARBA" id="ARBA00008821"/>
    </source>
</evidence>
<feature type="transmembrane region" description="Helical" evidence="6">
    <location>
        <begin position="452"/>
        <end position="470"/>
    </location>
</feature>
<evidence type="ECO:0000313" key="8">
    <source>
        <dbReference type="Proteomes" id="UP000494256"/>
    </source>
</evidence>
<dbReference type="InterPro" id="IPR006043">
    <property type="entry name" value="NCS2"/>
</dbReference>
<dbReference type="Pfam" id="PF00860">
    <property type="entry name" value="Xan_ur_permease"/>
    <property type="match status" value="1"/>
</dbReference>
<feature type="transmembrane region" description="Helical" evidence="6">
    <location>
        <begin position="254"/>
        <end position="274"/>
    </location>
</feature>
<feature type="transmembrane region" description="Helical" evidence="6">
    <location>
        <begin position="212"/>
        <end position="234"/>
    </location>
</feature>
<comment type="subcellular location">
    <subcellularLocation>
        <location evidence="1">Membrane</location>
        <topology evidence="1">Multi-pass membrane protein</topology>
    </subcellularLocation>
</comment>
<feature type="transmembrane region" description="Helical" evidence="6">
    <location>
        <begin position="397"/>
        <end position="418"/>
    </location>
</feature>
<feature type="transmembrane region" description="Helical" evidence="6">
    <location>
        <begin position="51"/>
        <end position="72"/>
    </location>
</feature>
<keyword evidence="3 6" id="KW-0812">Transmembrane</keyword>
<reference evidence="7 8" key="1">
    <citation type="submission" date="2020-04" db="EMBL/GenBank/DDBJ databases">
        <authorList>
            <person name="Wallbank WR R."/>
            <person name="Pardo Diaz C."/>
            <person name="Kozak K."/>
            <person name="Martin S."/>
            <person name="Jiggins C."/>
            <person name="Moest M."/>
            <person name="Warren A I."/>
            <person name="Byers J.R.P. K."/>
            <person name="Montejo-Kovacevich G."/>
            <person name="Yen C E."/>
        </authorList>
    </citation>
    <scope>NUCLEOTIDE SEQUENCE [LARGE SCALE GENOMIC DNA]</scope>
</reference>
<accession>A0A8S1AWA1</accession>
<gene>
    <name evidence="7" type="ORF">APLA_LOCUS14189</name>
</gene>
<comment type="caution">
    <text evidence="7">The sequence shown here is derived from an EMBL/GenBank/DDBJ whole genome shotgun (WGS) entry which is preliminary data.</text>
</comment>
<feature type="transmembrane region" description="Helical" evidence="6">
    <location>
        <begin position="490"/>
        <end position="510"/>
    </location>
</feature>
<feature type="transmembrane region" description="Helical" evidence="6">
    <location>
        <begin position="84"/>
        <end position="102"/>
    </location>
</feature>
<dbReference type="AlphaFoldDB" id="A0A8S1AWA1"/>
<evidence type="ECO:0008006" key="9">
    <source>
        <dbReference type="Google" id="ProtNLM"/>
    </source>
</evidence>
<dbReference type="GO" id="GO:0016020">
    <property type="term" value="C:membrane"/>
    <property type="evidence" value="ECO:0007669"/>
    <property type="project" value="UniProtKB-SubCell"/>
</dbReference>
<evidence type="ECO:0000256" key="6">
    <source>
        <dbReference type="SAM" id="Phobius"/>
    </source>
</evidence>
<comment type="similarity">
    <text evidence="2">Belongs to the nucleobase:cation symporter-2 (NCS2) (TC 2.A.40) family.</text>
</comment>
<keyword evidence="4 6" id="KW-1133">Transmembrane helix</keyword>
<proteinExistence type="inferred from homology"/>
<name>A0A8S1AWA1_ARCPL</name>
<protein>
    <recommendedName>
        <fullName evidence="9">Solute carrier family 23 member 2</fullName>
    </recommendedName>
</protein>
<dbReference type="OrthoDB" id="411646at2759"/>
<feature type="transmembrane region" description="Helical" evidence="6">
    <location>
        <begin position="424"/>
        <end position="445"/>
    </location>
</feature>
<organism evidence="7 8">
    <name type="scientific">Arctia plantaginis</name>
    <name type="common">Wood tiger moth</name>
    <name type="synonym">Phalaena plantaginis</name>
    <dbReference type="NCBI Taxonomy" id="874455"/>
    <lineage>
        <taxon>Eukaryota</taxon>
        <taxon>Metazoa</taxon>
        <taxon>Ecdysozoa</taxon>
        <taxon>Arthropoda</taxon>
        <taxon>Hexapoda</taxon>
        <taxon>Insecta</taxon>
        <taxon>Pterygota</taxon>
        <taxon>Neoptera</taxon>
        <taxon>Endopterygota</taxon>
        <taxon>Lepidoptera</taxon>
        <taxon>Glossata</taxon>
        <taxon>Ditrysia</taxon>
        <taxon>Noctuoidea</taxon>
        <taxon>Erebidae</taxon>
        <taxon>Arctiinae</taxon>
        <taxon>Arctia</taxon>
    </lineage>
</organism>
<evidence type="ECO:0000256" key="3">
    <source>
        <dbReference type="ARBA" id="ARBA00022692"/>
    </source>
</evidence>
<evidence type="ECO:0000256" key="4">
    <source>
        <dbReference type="ARBA" id="ARBA00022989"/>
    </source>
</evidence>
<dbReference type="PANTHER" id="PTHR11119">
    <property type="entry name" value="XANTHINE-URACIL / VITAMIN C PERMEASE FAMILY MEMBER"/>
    <property type="match status" value="1"/>
</dbReference>